<feature type="signal peptide" evidence="2">
    <location>
        <begin position="1"/>
        <end position="18"/>
    </location>
</feature>
<reference evidence="3 4" key="1">
    <citation type="submission" date="2019-07" db="EMBL/GenBank/DDBJ databases">
        <title>Whole genome shotgun sequence of Oceanithermus desulfurans NBRC 100063.</title>
        <authorList>
            <person name="Hosoyama A."/>
            <person name="Uohara A."/>
            <person name="Ohji S."/>
            <person name="Ichikawa N."/>
        </authorList>
    </citation>
    <scope>NUCLEOTIDE SEQUENCE [LARGE SCALE GENOMIC DNA]</scope>
    <source>
        <strain evidence="3 4">NBRC 100063</strain>
    </source>
</reference>
<evidence type="ECO:0000256" key="2">
    <source>
        <dbReference type="SAM" id="SignalP"/>
    </source>
</evidence>
<dbReference type="SMART" id="SM00028">
    <property type="entry name" value="TPR"/>
    <property type="match status" value="11"/>
</dbReference>
<dbReference type="AlphaFoldDB" id="A0A511RGM0"/>
<feature type="repeat" description="TPR" evidence="1">
    <location>
        <begin position="76"/>
        <end position="109"/>
    </location>
</feature>
<dbReference type="Pfam" id="PF13432">
    <property type="entry name" value="TPR_16"/>
    <property type="match status" value="2"/>
</dbReference>
<feature type="chain" id="PRO_5021905429" evidence="2">
    <location>
        <begin position="19"/>
        <end position="500"/>
    </location>
</feature>
<evidence type="ECO:0000313" key="4">
    <source>
        <dbReference type="Proteomes" id="UP000321827"/>
    </source>
</evidence>
<organism evidence="3 4">
    <name type="scientific">Oceanithermus desulfurans NBRC 100063</name>
    <dbReference type="NCBI Taxonomy" id="1227550"/>
    <lineage>
        <taxon>Bacteria</taxon>
        <taxon>Thermotogati</taxon>
        <taxon>Deinococcota</taxon>
        <taxon>Deinococci</taxon>
        <taxon>Thermales</taxon>
        <taxon>Thermaceae</taxon>
        <taxon>Oceanithermus</taxon>
    </lineage>
</organism>
<accession>A0A511RGM0</accession>
<dbReference type="PANTHER" id="PTHR12558">
    <property type="entry name" value="CELL DIVISION CYCLE 16,23,27"/>
    <property type="match status" value="1"/>
</dbReference>
<feature type="repeat" description="TPR" evidence="1">
    <location>
        <begin position="460"/>
        <end position="493"/>
    </location>
</feature>
<dbReference type="InterPro" id="IPR019734">
    <property type="entry name" value="TPR_rpt"/>
</dbReference>
<feature type="repeat" description="TPR" evidence="1">
    <location>
        <begin position="289"/>
        <end position="322"/>
    </location>
</feature>
<dbReference type="OrthoDB" id="30826at2"/>
<keyword evidence="2" id="KW-0732">Signal</keyword>
<feature type="repeat" description="TPR" evidence="1">
    <location>
        <begin position="393"/>
        <end position="426"/>
    </location>
</feature>
<dbReference type="InterPro" id="IPR011990">
    <property type="entry name" value="TPR-like_helical_dom_sf"/>
</dbReference>
<comment type="caution">
    <text evidence="3">The sequence shown here is derived from an EMBL/GenBank/DDBJ whole genome shotgun (WGS) entry which is preliminary data.</text>
</comment>
<evidence type="ECO:0000256" key="1">
    <source>
        <dbReference type="PROSITE-ProRule" id="PRU00339"/>
    </source>
</evidence>
<dbReference type="PANTHER" id="PTHR12558:SF13">
    <property type="entry name" value="CELL DIVISION CYCLE PROTEIN 27 HOMOLOG"/>
    <property type="match status" value="1"/>
</dbReference>
<dbReference type="Pfam" id="PF14559">
    <property type="entry name" value="TPR_19"/>
    <property type="match status" value="3"/>
</dbReference>
<proteinExistence type="predicted"/>
<protein>
    <submittedName>
        <fullName evidence="3">Uncharacterized protein</fullName>
    </submittedName>
</protein>
<feature type="repeat" description="TPR" evidence="1">
    <location>
        <begin position="110"/>
        <end position="143"/>
    </location>
</feature>
<name>A0A511RGM0_9DEIN</name>
<keyword evidence="1" id="KW-0802">TPR repeat</keyword>
<dbReference type="Proteomes" id="UP000321827">
    <property type="component" value="Unassembled WGS sequence"/>
</dbReference>
<feature type="repeat" description="TPR" evidence="1">
    <location>
        <begin position="42"/>
        <end position="75"/>
    </location>
</feature>
<dbReference type="SUPFAM" id="SSF48452">
    <property type="entry name" value="TPR-like"/>
    <property type="match status" value="2"/>
</dbReference>
<dbReference type="EMBL" id="BJXN01000001">
    <property type="protein sequence ID" value="GEM88801.1"/>
    <property type="molecule type" value="Genomic_DNA"/>
</dbReference>
<sequence>MKPTWIILLLLGSWFAYAQTTPSASPDPAALEEQLKSQPGDLPTMVALGRAYLDVGRYDDAARVFEDVLALDYQNFQAHFGLGLALYRKGDLRGALFEFDQVTRLFPDRYEGWYNLAVAYADLGRWEEASAAFKKALALGEEQNLSPEVLRPAYLGLASSLRKLGSPEEAAAVLIEALGKVGEDEELLYQVADNLAMAGKPKEAIPYLYKVLNRDRGHVAAVSLLADIFVGQGLTERALRELDRSLQAVDDPAVRANLLLKKAMILKPTDPDKASQLLQEATRLDSRLWQAHYDLGTHWLRAGDADRALVAFQKAYSVKPDEPRILVGLAAAYFQKKDYKQASRYAKLAAAAAQGDVRADALLVGGKSAYRLGRYGEARALLLQAVDLIPDRAEAWLWLGLAAYALQDLDTAVPALERAVQLNPSPVARLNLGAAYLAAKRFSDAEQVLTQVVLEDPNNAEAWYNLGWALKALARESEAQRAWKRALELGFEPARSLIKK</sequence>
<gene>
    <name evidence="3" type="ORF">ODE01S_02350</name>
</gene>
<dbReference type="Gene3D" id="1.25.40.10">
    <property type="entry name" value="Tetratricopeptide repeat domain"/>
    <property type="match status" value="5"/>
</dbReference>
<dbReference type="Pfam" id="PF13424">
    <property type="entry name" value="TPR_12"/>
    <property type="match status" value="1"/>
</dbReference>
<dbReference type="PROSITE" id="PS50005">
    <property type="entry name" value="TPR"/>
    <property type="match status" value="6"/>
</dbReference>
<evidence type="ECO:0000313" key="3">
    <source>
        <dbReference type="EMBL" id="GEM88801.1"/>
    </source>
</evidence>